<dbReference type="Gene3D" id="3.40.50.300">
    <property type="entry name" value="P-loop containing nucleotide triphosphate hydrolases"/>
    <property type="match status" value="1"/>
</dbReference>
<sequence length="265" mass="30390">MSSTEALANSWNPAQDLQAQDRSFRYGQRRHVTVFRLLGAGSLEELIYSRQIYKQQLSNIAVSGKIERRYFEGVQDDKKFQGELFGICNLFRDLSDKLFTSEIIEMHGEHGKSSATEATGIREIVDTDLFGSQENRKSSTATTHTDDQKLVDFGIVYAHRNEDVVNMRTDGREKGGADETVQSSLEELLSKNETKHTAMEKSYSSEEKREVARSYSLEQKKKEFSCIASFMGMDDLEFSKWLLSASPHQRSEVLQDYRRKKKNQK</sequence>
<dbReference type="SUPFAM" id="SSF52540">
    <property type="entry name" value="P-loop containing nucleoside triphosphate hydrolases"/>
    <property type="match status" value="1"/>
</dbReference>
<dbReference type="InterPro" id="IPR050496">
    <property type="entry name" value="SNF2_RAD54_helicase_repair"/>
</dbReference>
<dbReference type="AlphaFoldDB" id="C4JA24"/>
<dbReference type="PANTHER" id="PTHR45629:SF7">
    <property type="entry name" value="DNA EXCISION REPAIR PROTEIN ERCC-6-RELATED"/>
    <property type="match status" value="1"/>
</dbReference>
<organism evidence="1">
    <name type="scientific">Zea mays</name>
    <name type="common">Maize</name>
    <dbReference type="NCBI Taxonomy" id="4577"/>
    <lineage>
        <taxon>Eukaryota</taxon>
        <taxon>Viridiplantae</taxon>
        <taxon>Streptophyta</taxon>
        <taxon>Embryophyta</taxon>
        <taxon>Tracheophyta</taxon>
        <taxon>Spermatophyta</taxon>
        <taxon>Magnoliopsida</taxon>
        <taxon>Liliopsida</taxon>
        <taxon>Poales</taxon>
        <taxon>Poaceae</taxon>
        <taxon>PACMAD clade</taxon>
        <taxon>Panicoideae</taxon>
        <taxon>Andropogonodae</taxon>
        <taxon>Andropogoneae</taxon>
        <taxon>Tripsacinae</taxon>
        <taxon>Zea</taxon>
    </lineage>
</organism>
<dbReference type="InterPro" id="IPR027417">
    <property type="entry name" value="P-loop_NTPase"/>
</dbReference>
<dbReference type="EMBL" id="BT087671">
    <property type="protein sequence ID" value="ACR38024.1"/>
    <property type="molecule type" value="mRNA"/>
</dbReference>
<proteinExistence type="evidence at transcript level"/>
<dbReference type="PANTHER" id="PTHR45629">
    <property type="entry name" value="SNF2/RAD54 FAMILY MEMBER"/>
    <property type="match status" value="1"/>
</dbReference>
<name>C4JA24_MAIZE</name>
<reference evidence="1" key="1">
    <citation type="journal article" date="2009" name="PLoS Genet.">
        <title>Sequencing, mapping, and analysis of 27,455 maize full-length cDNAs.</title>
        <authorList>
            <person name="Soderlund C."/>
            <person name="Descour A."/>
            <person name="Kudrna D."/>
            <person name="Bomhoff M."/>
            <person name="Boyd L."/>
            <person name="Currie J."/>
            <person name="Angelova A."/>
            <person name="Collura K."/>
            <person name="Wissotski M."/>
            <person name="Ashley E."/>
            <person name="Morrow D."/>
            <person name="Fernandes J."/>
            <person name="Walbot V."/>
            <person name="Yu Y."/>
        </authorList>
    </citation>
    <scope>NUCLEOTIDE SEQUENCE</scope>
    <source>
        <strain evidence="1">B73</strain>
    </source>
</reference>
<accession>C4JA24</accession>
<protein>
    <submittedName>
        <fullName evidence="1">Uncharacterized protein</fullName>
    </submittedName>
</protein>
<evidence type="ECO:0000313" key="1">
    <source>
        <dbReference type="EMBL" id="ACR38024.1"/>
    </source>
</evidence>
<dbReference type="ExpressionAtlas" id="C4JA24">
    <property type="expression patterns" value="baseline and differential"/>
</dbReference>